<accession>A0A0F7S035</accession>
<sequence length="47" mass="4982">MGICIVVSNNLTNLGGGGGRSNCDPTWTRRGRIPDAVLLSAKRPKTK</sequence>
<name>A0A0F7S035_9BASI</name>
<keyword evidence="2" id="KW-1185">Reference proteome</keyword>
<reference evidence="2" key="1">
    <citation type="submission" date="2014-06" db="EMBL/GenBank/DDBJ databases">
        <authorList>
            <person name="Berkman P.J."/>
        </authorList>
    </citation>
    <scope>NUCLEOTIDE SEQUENCE [LARGE SCALE GENOMIC DNA]</scope>
</reference>
<protein>
    <submittedName>
        <fullName evidence="1">Uncharacterized protein</fullName>
    </submittedName>
</protein>
<dbReference type="AlphaFoldDB" id="A0A0F7S035"/>
<organism evidence="1 2">
    <name type="scientific">Sporisorium scitamineum</name>
    <dbReference type="NCBI Taxonomy" id="49012"/>
    <lineage>
        <taxon>Eukaryota</taxon>
        <taxon>Fungi</taxon>
        <taxon>Dikarya</taxon>
        <taxon>Basidiomycota</taxon>
        <taxon>Ustilaginomycotina</taxon>
        <taxon>Ustilaginomycetes</taxon>
        <taxon>Ustilaginales</taxon>
        <taxon>Ustilaginaceae</taxon>
        <taxon>Sporisorium</taxon>
    </lineage>
</organism>
<dbReference type="EMBL" id="CCFA01005065">
    <property type="protein sequence ID" value="CDS02170.1"/>
    <property type="molecule type" value="Genomic_DNA"/>
</dbReference>
<evidence type="ECO:0000313" key="2">
    <source>
        <dbReference type="Proteomes" id="UP000242770"/>
    </source>
</evidence>
<evidence type="ECO:0000313" key="1">
    <source>
        <dbReference type="EMBL" id="CDS02170.1"/>
    </source>
</evidence>
<gene>
    <name evidence="1" type="primary">SSCI83640.1</name>
</gene>
<dbReference type="Proteomes" id="UP000242770">
    <property type="component" value="Unassembled WGS sequence"/>
</dbReference>
<proteinExistence type="predicted"/>